<dbReference type="PRINTS" id="PR01021">
    <property type="entry name" value="OMPADOMAIN"/>
</dbReference>
<dbReference type="Gene3D" id="3.30.1330.60">
    <property type="entry name" value="OmpA-like domain"/>
    <property type="match status" value="1"/>
</dbReference>
<dbReference type="AlphaFoldDB" id="A0A2D3WNG9"/>
<dbReference type="InterPro" id="IPR050330">
    <property type="entry name" value="Bact_OuterMem_StrucFunc"/>
</dbReference>
<evidence type="ECO:0000256" key="4">
    <source>
        <dbReference type="PROSITE-ProRule" id="PRU00473"/>
    </source>
</evidence>
<protein>
    <submittedName>
        <fullName evidence="7">Peptidoglycan-associated lipoprotein</fullName>
    </submittedName>
</protein>
<evidence type="ECO:0000313" key="7">
    <source>
        <dbReference type="EMBL" id="DAB39294.1"/>
    </source>
</evidence>
<dbReference type="PANTHER" id="PTHR30329:SF21">
    <property type="entry name" value="LIPOPROTEIN YIAD-RELATED"/>
    <property type="match status" value="1"/>
</dbReference>
<feature type="domain" description="OmpA-like" evidence="6">
    <location>
        <begin position="75"/>
        <end position="185"/>
    </location>
</feature>
<keyword evidence="5" id="KW-0732">Signal</keyword>
<dbReference type="Proteomes" id="UP000228859">
    <property type="component" value="Unassembled WGS sequence"/>
</dbReference>
<feature type="chain" id="PRO_5013911352" evidence="5">
    <location>
        <begin position="23"/>
        <end position="185"/>
    </location>
</feature>
<dbReference type="RefSeq" id="WP_294894417.1">
    <property type="nucleotide sequence ID" value="NZ_DLUI01000025.1"/>
</dbReference>
<keyword evidence="7" id="KW-0449">Lipoprotein</keyword>
<dbReference type="PANTHER" id="PTHR30329">
    <property type="entry name" value="STATOR ELEMENT OF FLAGELLAR MOTOR COMPLEX"/>
    <property type="match status" value="1"/>
</dbReference>
<evidence type="ECO:0000256" key="5">
    <source>
        <dbReference type="SAM" id="SignalP"/>
    </source>
</evidence>
<dbReference type="SUPFAM" id="SSF103088">
    <property type="entry name" value="OmpA-like"/>
    <property type="match status" value="1"/>
</dbReference>
<proteinExistence type="predicted"/>
<feature type="signal peptide" evidence="5">
    <location>
        <begin position="1"/>
        <end position="22"/>
    </location>
</feature>
<dbReference type="Pfam" id="PF00691">
    <property type="entry name" value="OmpA"/>
    <property type="match status" value="1"/>
</dbReference>
<dbReference type="GO" id="GO:0009279">
    <property type="term" value="C:cell outer membrane"/>
    <property type="evidence" value="ECO:0007669"/>
    <property type="project" value="UniProtKB-SubCell"/>
</dbReference>
<reference evidence="7 8" key="1">
    <citation type="journal article" date="2017" name="Front. Microbiol.">
        <title>Comparative Genomic Analysis of the Class Epsilonproteobacteria and Proposed Reclassification to Epsilonbacteraeota (phyl. nov.).</title>
        <authorList>
            <person name="Waite D.W."/>
            <person name="Vanwonterghem I."/>
            <person name="Rinke C."/>
            <person name="Parks D.H."/>
            <person name="Zhang Y."/>
            <person name="Takai K."/>
            <person name="Sievert S.M."/>
            <person name="Simon J."/>
            <person name="Campbell B.J."/>
            <person name="Hanson T.E."/>
            <person name="Woyke T."/>
            <person name="Klotz M.G."/>
            <person name="Hugenholtz P."/>
        </authorList>
    </citation>
    <scope>NUCLEOTIDE SEQUENCE [LARGE SCALE GENOMIC DNA]</scope>
    <source>
        <strain evidence="7">UBA12443</strain>
    </source>
</reference>
<dbReference type="InterPro" id="IPR006664">
    <property type="entry name" value="OMP_bac"/>
</dbReference>
<dbReference type="PROSITE" id="PS51257">
    <property type="entry name" value="PROKAR_LIPOPROTEIN"/>
    <property type="match status" value="1"/>
</dbReference>
<comment type="subcellular location">
    <subcellularLocation>
        <location evidence="1">Cell outer membrane</location>
    </subcellularLocation>
</comment>
<dbReference type="InterPro" id="IPR006665">
    <property type="entry name" value="OmpA-like"/>
</dbReference>
<dbReference type="PROSITE" id="PS51123">
    <property type="entry name" value="OMPA_2"/>
    <property type="match status" value="1"/>
</dbReference>
<evidence type="ECO:0000256" key="1">
    <source>
        <dbReference type="ARBA" id="ARBA00004442"/>
    </source>
</evidence>
<organism evidence="7 8">
    <name type="scientific">Sulfuricurvum kujiense</name>
    <dbReference type="NCBI Taxonomy" id="148813"/>
    <lineage>
        <taxon>Bacteria</taxon>
        <taxon>Pseudomonadati</taxon>
        <taxon>Campylobacterota</taxon>
        <taxon>Epsilonproteobacteria</taxon>
        <taxon>Campylobacterales</taxon>
        <taxon>Sulfurimonadaceae</taxon>
        <taxon>Sulfuricurvum</taxon>
    </lineage>
</organism>
<dbReference type="CDD" id="cd07185">
    <property type="entry name" value="OmpA_C-like"/>
    <property type="match status" value="1"/>
</dbReference>
<evidence type="ECO:0000256" key="2">
    <source>
        <dbReference type="ARBA" id="ARBA00023136"/>
    </source>
</evidence>
<sequence length="185" mass="19287">MKKVAFLSATVAMLVLSGCSSKEPAIDATANANGTSIGTNANTSTTGTDTNAVIAPITNASANDTTTGAVGSDGVNGSDGQLVSILFDYDKFDVREDMQEAMTKNTLLVKGKAVKLEGNCDEFGSDEYNFALGLKRANAVKAALVNSGVSADAITMASFGESNPVCLEKTQECWAKNRRVDFKLP</sequence>
<accession>A0A2D3WNG9</accession>
<dbReference type="EMBL" id="DLUI01000025">
    <property type="protein sequence ID" value="DAB39294.1"/>
    <property type="molecule type" value="Genomic_DNA"/>
</dbReference>
<keyword evidence="2 4" id="KW-0472">Membrane</keyword>
<keyword evidence="3" id="KW-0998">Cell outer membrane</keyword>
<comment type="caution">
    <text evidence="7">The sequence shown here is derived from an EMBL/GenBank/DDBJ whole genome shotgun (WGS) entry which is preliminary data.</text>
</comment>
<dbReference type="InterPro" id="IPR036737">
    <property type="entry name" value="OmpA-like_sf"/>
</dbReference>
<evidence type="ECO:0000259" key="6">
    <source>
        <dbReference type="PROSITE" id="PS51123"/>
    </source>
</evidence>
<evidence type="ECO:0000256" key="3">
    <source>
        <dbReference type="ARBA" id="ARBA00023237"/>
    </source>
</evidence>
<gene>
    <name evidence="7" type="ORF">CFH83_01475</name>
</gene>
<name>A0A2D3WNG9_9BACT</name>
<evidence type="ECO:0000313" key="8">
    <source>
        <dbReference type="Proteomes" id="UP000228859"/>
    </source>
</evidence>